<dbReference type="AlphaFoldDB" id="A0A139HRS2"/>
<evidence type="ECO:0000313" key="2">
    <source>
        <dbReference type="EMBL" id="KXT05126.1"/>
    </source>
</evidence>
<feature type="region of interest" description="Disordered" evidence="1">
    <location>
        <begin position="60"/>
        <end position="104"/>
    </location>
</feature>
<comment type="caution">
    <text evidence="2">The sequence shown here is derived from an EMBL/GenBank/DDBJ whole genome shotgun (WGS) entry which is preliminary data.</text>
</comment>
<reference evidence="2 3" key="1">
    <citation type="submission" date="2015-07" db="EMBL/GenBank/DDBJ databases">
        <title>Comparative genomics of the Sigatoka disease complex on banana suggests a link between parallel evolutionary changes in Pseudocercospora fijiensis and Pseudocercospora eumusae and increased virulence on the banana host.</title>
        <authorList>
            <person name="Chang T.-C."/>
            <person name="Salvucci A."/>
            <person name="Crous P.W."/>
            <person name="Stergiopoulos I."/>
        </authorList>
    </citation>
    <scope>NUCLEOTIDE SEQUENCE [LARGE SCALE GENOMIC DNA]</scope>
    <source>
        <strain evidence="2 3">CBS 114824</strain>
    </source>
</reference>
<accession>A0A139HRS2</accession>
<gene>
    <name evidence="2" type="ORF">AC578_7544</name>
</gene>
<keyword evidence="3" id="KW-1185">Reference proteome</keyword>
<feature type="compositionally biased region" description="Low complexity" evidence="1">
    <location>
        <begin position="65"/>
        <end position="78"/>
    </location>
</feature>
<evidence type="ECO:0000256" key="1">
    <source>
        <dbReference type="SAM" id="MobiDB-lite"/>
    </source>
</evidence>
<dbReference type="EMBL" id="LFZN01000015">
    <property type="protein sequence ID" value="KXT05126.1"/>
    <property type="molecule type" value="Genomic_DNA"/>
</dbReference>
<name>A0A139HRS2_9PEZI</name>
<sequence>MQEALEYWPSVASSQWIERGTFDVVYRFSVGKILMAPADGLQFRISLLLAASSQSTEAVQFHDLSTPSSSASRSSPRGPRAKLCSQLKPAHDGIPGIPPPDTASASILKRLSRDTSNFEAAATSQPQSL</sequence>
<proteinExistence type="predicted"/>
<dbReference type="Proteomes" id="UP000070133">
    <property type="component" value="Unassembled WGS sequence"/>
</dbReference>
<protein>
    <submittedName>
        <fullName evidence="2">Uncharacterized protein</fullName>
    </submittedName>
</protein>
<organism evidence="2 3">
    <name type="scientific">Pseudocercospora eumusae</name>
    <dbReference type="NCBI Taxonomy" id="321146"/>
    <lineage>
        <taxon>Eukaryota</taxon>
        <taxon>Fungi</taxon>
        <taxon>Dikarya</taxon>
        <taxon>Ascomycota</taxon>
        <taxon>Pezizomycotina</taxon>
        <taxon>Dothideomycetes</taxon>
        <taxon>Dothideomycetidae</taxon>
        <taxon>Mycosphaerellales</taxon>
        <taxon>Mycosphaerellaceae</taxon>
        <taxon>Pseudocercospora</taxon>
    </lineage>
</organism>
<evidence type="ECO:0000313" key="3">
    <source>
        <dbReference type="Proteomes" id="UP000070133"/>
    </source>
</evidence>